<feature type="transmembrane region" description="Helical" evidence="1">
    <location>
        <begin position="89"/>
        <end position="110"/>
    </location>
</feature>
<dbReference type="EMBL" id="VENC01000006">
    <property type="protein sequence ID" value="MTI98120.1"/>
    <property type="molecule type" value="Genomic_DNA"/>
</dbReference>
<proteinExistence type="predicted"/>
<evidence type="ECO:0000313" key="2">
    <source>
        <dbReference type="EMBL" id="MTI98120.1"/>
    </source>
</evidence>
<accession>A0A844HZC3</accession>
<evidence type="ECO:0000313" key="3">
    <source>
        <dbReference type="Proteomes" id="UP000431462"/>
    </source>
</evidence>
<gene>
    <name evidence="2" type="ORF">FH752_05815</name>
</gene>
<protein>
    <submittedName>
        <fullName evidence="2">Uncharacterized protein</fullName>
    </submittedName>
</protein>
<keyword evidence="1" id="KW-0472">Membrane</keyword>
<sequence>MARSFPDHKGAEDLRVYLDCAAIAMLMLSALTLVGAYGPYAWISSEDIEGVSGKSGLMFVAPLTGALIISGFQITSNRAGRNLPTATEMVLFCALHLVAFLASYLALAFFQSLMTSMVILLIVTASTFFLPAAGFIHIRRKRHRSSH</sequence>
<feature type="transmembrane region" description="Helical" evidence="1">
    <location>
        <begin position="16"/>
        <end position="37"/>
    </location>
</feature>
<reference evidence="2 3" key="1">
    <citation type="submission" date="2019-06" db="EMBL/GenBank/DDBJ databases">
        <title>Enrichment of Autotrophic Halophilic Microorganisms from Red Sea Brine Pool Using Microbial Electrosynthesis System.</title>
        <authorList>
            <person name="Alqahtani M.F."/>
            <person name="Bajracharya S."/>
            <person name="Katuri K.P."/>
            <person name="Ali M."/>
            <person name="Saikaly P.E."/>
        </authorList>
    </citation>
    <scope>NUCLEOTIDE SEQUENCE [LARGE SCALE GENOMIC DNA]</scope>
    <source>
        <strain evidence="2">MES15</strain>
    </source>
</reference>
<keyword evidence="1" id="KW-0812">Transmembrane</keyword>
<evidence type="ECO:0000256" key="1">
    <source>
        <dbReference type="SAM" id="Phobius"/>
    </source>
</evidence>
<comment type="caution">
    <text evidence="2">The sequence shown here is derived from an EMBL/GenBank/DDBJ whole genome shotgun (WGS) entry which is preliminary data.</text>
</comment>
<dbReference type="AlphaFoldDB" id="A0A844HZC3"/>
<name>A0A844HZC3_9GAMM</name>
<dbReference type="Proteomes" id="UP000431462">
    <property type="component" value="Unassembled WGS sequence"/>
</dbReference>
<keyword evidence="1" id="KW-1133">Transmembrane helix</keyword>
<feature type="transmembrane region" description="Helical" evidence="1">
    <location>
        <begin position="116"/>
        <end position="138"/>
    </location>
</feature>
<feature type="transmembrane region" description="Helical" evidence="1">
    <location>
        <begin position="57"/>
        <end position="77"/>
    </location>
</feature>
<organism evidence="2 3">
    <name type="scientific">Marinobacter adhaerens</name>
    <dbReference type="NCBI Taxonomy" id="1033846"/>
    <lineage>
        <taxon>Bacteria</taxon>
        <taxon>Pseudomonadati</taxon>
        <taxon>Pseudomonadota</taxon>
        <taxon>Gammaproteobacteria</taxon>
        <taxon>Pseudomonadales</taxon>
        <taxon>Marinobacteraceae</taxon>
        <taxon>Marinobacter</taxon>
    </lineage>
</organism>